<evidence type="ECO:0000313" key="3">
    <source>
        <dbReference type="Proteomes" id="UP000460650"/>
    </source>
</evidence>
<evidence type="ECO:0000313" key="2">
    <source>
        <dbReference type="EMBL" id="KAB2654562.1"/>
    </source>
</evidence>
<name>A0A7V8B0D2_9HYPH</name>
<sequence length="22" mass="2352">MKIRTLAFLSACIIAPSAVFAQ</sequence>
<comment type="caution">
    <text evidence="2">The sequence shown here is derived from an EMBL/GenBank/DDBJ whole genome shotgun (WGS) entry which is preliminary data.</text>
</comment>
<dbReference type="EMBL" id="WBVY01000021">
    <property type="protein sequence ID" value="KAB2654486.1"/>
    <property type="molecule type" value="Genomic_DNA"/>
</dbReference>
<dbReference type="EMBL" id="WBVY01000015">
    <property type="protein sequence ID" value="KAB2654562.1"/>
    <property type="molecule type" value="Genomic_DNA"/>
</dbReference>
<gene>
    <name evidence="2" type="ORF">F9K94_24015</name>
    <name evidence="1" type="ORF">F9K94_24210</name>
</gene>
<dbReference type="Proteomes" id="UP000460650">
    <property type="component" value="Unassembled WGS sequence"/>
</dbReference>
<feature type="non-terminal residue" evidence="2">
    <location>
        <position position="22"/>
    </location>
</feature>
<dbReference type="AlphaFoldDB" id="A0A7V8B0D2"/>
<accession>A0A7V8B0D2</accession>
<protein>
    <submittedName>
        <fullName evidence="2">PepSY domain-containing protein</fullName>
    </submittedName>
</protein>
<proteinExistence type="predicted"/>
<organism evidence="2 3">
    <name type="scientific">Brucella tritici</name>
    <dbReference type="NCBI Taxonomy" id="94626"/>
    <lineage>
        <taxon>Bacteria</taxon>
        <taxon>Pseudomonadati</taxon>
        <taxon>Pseudomonadota</taxon>
        <taxon>Alphaproteobacteria</taxon>
        <taxon>Hyphomicrobiales</taxon>
        <taxon>Brucellaceae</taxon>
        <taxon>Brucella/Ochrobactrum group</taxon>
        <taxon>Brucella</taxon>
    </lineage>
</organism>
<evidence type="ECO:0000313" key="1">
    <source>
        <dbReference type="EMBL" id="KAB2654486.1"/>
    </source>
</evidence>
<reference evidence="2 3" key="1">
    <citation type="submission" date="2019-09" db="EMBL/GenBank/DDBJ databases">
        <title>Taxonomic organization of the family Brucellaceae based on a phylogenomic approach.</title>
        <authorList>
            <person name="Leclercq S."/>
            <person name="Cloeckaert A."/>
            <person name="Zygmunt M.S."/>
        </authorList>
    </citation>
    <scope>NUCLEOTIDE SEQUENCE [LARGE SCALE GENOMIC DNA]</scope>
    <source>
        <strain evidence="2 3">TA93</strain>
    </source>
</reference>